<comment type="caution">
    <text evidence="11">The sequence shown here is derived from an EMBL/GenBank/DDBJ whole genome shotgun (WGS) entry which is preliminary data.</text>
</comment>
<keyword evidence="3" id="KW-0813">Transport</keyword>
<accession>A0A8S3X5P8</accession>
<dbReference type="EMBL" id="CAJQZP010000975">
    <property type="protein sequence ID" value="CAG5004465.1"/>
    <property type="molecule type" value="Genomic_DNA"/>
</dbReference>
<feature type="region of interest" description="Disordered" evidence="10">
    <location>
        <begin position="1"/>
        <end position="46"/>
    </location>
</feature>
<keyword evidence="8" id="KW-0496">Mitochondrion</keyword>
<evidence type="ECO:0000256" key="6">
    <source>
        <dbReference type="ARBA" id="ARBA00022792"/>
    </source>
</evidence>
<dbReference type="AlphaFoldDB" id="A0A8S3X5P8"/>
<dbReference type="Proteomes" id="UP000691718">
    <property type="component" value="Unassembled WGS sequence"/>
</dbReference>
<proteinExistence type="inferred from homology"/>
<dbReference type="PANTHER" id="PTHR12441">
    <property type="entry name" value="ATP SYNTHASE COUPLING FACTOR 6, MITOCHONDRIAL"/>
    <property type="match status" value="1"/>
</dbReference>
<evidence type="ECO:0000313" key="12">
    <source>
        <dbReference type="Proteomes" id="UP000691718"/>
    </source>
</evidence>
<keyword evidence="5" id="KW-0375">Hydrogen ion transport</keyword>
<protein>
    <submittedName>
        <fullName evidence="11">(apollo) hypothetical protein</fullName>
    </submittedName>
</protein>
<name>A0A8S3X5P8_PARAO</name>
<dbReference type="GO" id="GO:0015986">
    <property type="term" value="P:proton motive force-driven ATP synthesis"/>
    <property type="evidence" value="ECO:0007669"/>
    <property type="project" value="InterPro"/>
</dbReference>
<sequence length="359" mass="41422">MNPRERRAKQRKWRERKARSRQNKKHNERLLQNLRENTPGSIADDQNVASPYFQQNVSSLSQPLSPASSISRRSFVSPGSSFFREECHTPSHSSNLSRQKVAGLRYVRKRREESNLKIKMQATVIKSMEKNHALRVQLLRANHKIQDLSSPLQKIATKEIVTKKIKRLHSKIIAFSKRDNINEENLDRREETDERDSEEQEEELASETEEKEDNELDSESEELEDREQNSEAEEQEDWEPNSKAEEHEGEKKMLTSSVFTGLRAARSSVIVTRNLAAAQKATDPIQQLFVDKIREYKKKSVGGKLVDPTPAIEKELKSELEKLERQFGGGPGVDMTSFPTFKFDEPKLDPIDEQAQQKK</sequence>
<feature type="region of interest" description="Disordered" evidence="10">
    <location>
        <begin position="184"/>
        <end position="255"/>
    </location>
</feature>
<feature type="compositionally biased region" description="Basic and acidic residues" evidence="10">
    <location>
        <begin position="240"/>
        <end position="253"/>
    </location>
</feature>
<evidence type="ECO:0000256" key="1">
    <source>
        <dbReference type="ARBA" id="ARBA00004273"/>
    </source>
</evidence>
<evidence type="ECO:0000256" key="10">
    <source>
        <dbReference type="SAM" id="MobiDB-lite"/>
    </source>
</evidence>
<dbReference type="Pfam" id="PF05511">
    <property type="entry name" value="ATP-synt_F6"/>
    <property type="match status" value="1"/>
</dbReference>
<feature type="compositionally biased region" description="Basic residues" evidence="10">
    <location>
        <begin position="1"/>
        <end position="27"/>
    </location>
</feature>
<gene>
    <name evidence="11" type="ORF">PAPOLLO_LOCUS14392</name>
</gene>
<comment type="subcellular location">
    <subcellularLocation>
        <location evidence="1">Mitochondrion inner membrane</location>
    </subcellularLocation>
</comment>
<dbReference type="GO" id="GO:0045259">
    <property type="term" value="C:proton-transporting ATP synthase complex"/>
    <property type="evidence" value="ECO:0007669"/>
    <property type="project" value="UniProtKB-KW"/>
</dbReference>
<evidence type="ECO:0000256" key="9">
    <source>
        <dbReference type="ARBA" id="ARBA00023136"/>
    </source>
</evidence>
<dbReference type="OrthoDB" id="8902296at2759"/>
<evidence type="ECO:0000313" key="11">
    <source>
        <dbReference type="EMBL" id="CAG5004465.1"/>
    </source>
</evidence>
<evidence type="ECO:0000256" key="4">
    <source>
        <dbReference type="ARBA" id="ARBA00022547"/>
    </source>
</evidence>
<organism evidence="11 12">
    <name type="scientific">Parnassius apollo</name>
    <name type="common">Apollo butterfly</name>
    <name type="synonym">Papilio apollo</name>
    <dbReference type="NCBI Taxonomy" id="110799"/>
    <lineage>
        <taxon>Eukaryota</taxon>
        <taxon>Metazoa</taxon>
        <taxon>Ecdysozoa</taxon>
        <taxon>Arthropoda</taxon>
        <taxon>Hexapoda</taxon>
        <taxon>Insecta</taxon>
        <taxon>Pterygota</taxon>
        <taxon>Neoptera</taxon>
        <taxon>Endopterygota</taxon>
        <taxon>Lepidoptera</taxon>
        <taxon>Glossata</taxon>
        <taxon>Ditrysia</taxon>
        <taxon>Papilionoidea</taxon>
        <taxon>Papilionidae</taxon>
        <taxon>Parnassiinae</taxon>
        <taxon>Parnassini</taxon>
        <taxon>Parnassius</taxon>
        <taxon>Parnassius</taxon>
    </lineage>
</organism>
<keyword evidence="12" id="KW-1185">Reference proteome</keyword>
<dbReference type="GO" id="GO:0005743">
    <property type="term" value="C:mitochondrial inner membrane"/>
    <property type="evidence" value="ECO:0007669"/>
    <property type="project" value="UniProtKB-SubCell"/>
</dbReference>
<comment type="similarity">
    <text evidence="2">Belongs to the eukaryotic ATPase subunit F6 family.</text>
</comment>
<keyword evidence="4" id="KW-0138">CF(0)</keyword>
<dbReference type="InterPro" id="IPR008387">
    <property type="entry name" value="ATP_synth_f6_mt"/>
</dbReference>
<evidence type="ECO:0000256" key="2">
    <source>
        <dbReference type="ARBA" id="ARBA00007346"/>
    </source>
</evidence>
<keyword evidence="9" id="KW-0472">Membrane</keyword>
<evidence type="ECO:0000256" key="7">
    <source>
        <dbReference type="ARBA" id="ARBA00023065"/>
    </source>
</evidence>
<feature type="compositionally biased region" description="Acidic residues" evidence="10">
    <location>
        <begin position="193"/>
        <end position="239"/>
    </location>
</feature>
<feature type="region of interest" description="Disordered" evidence="10">
    <location>
        <begin position="326"/>
        <end position="359"/>
    </location>
</feature>
<evidence type="ECO:0000256" key="5">
    <source>
        <dbReference type="ARBA" id="ARBA00022781"/>
    </source>
</evidence>
<reference evidence="11" key="1">
    <citation type="submission" date="2021-04" db="EMBL/GenBank/DDBJ databases">
        <authorList>
            <person name="Tunstrom K."/>
        </authorList>
    </citation>
    <scope>NUCLEOTIDE SEQUENCE</scope>
</reference>
<evidence type="ECO:0000256" key="3">
    <source>
        <dbReference type="ARBA" id="ARBA00022448"/>
    </source>
</evidence>
<keyword evidence="7" id="KW-0406">Ion transport</keyword>
<dbReference type="GO" id="GO:0015078">
    <property type="term" value="F:proton transmembrane transporter activity"/>
    <property type="evidence" value="ECO:0007669"/>
    <property type="project" value="InterPro"/>
</dbReference>
<dbReference type="PANTHER" id="PTHR12441:SF10">
    <property type="entry name" value="ATP SYNTHASE-COUPLING FACTOR 6, MITOCHONDRIAL"/>
    <property type="match status" value="1"/>
</dbReference>
<evidence type="ECO:0000256" key="8">
    <source>
        <dbReference type="ARBA" id="ARBA00023128"/>
    </source>
</evidence>
<keyword evidence="6" id="KW-0999">Mitochondrion inner membrane</keyword>
<dbReference type="FunFam" id="1.10.246.110:FF:000001">
    <property type="entry name" value="ATP synthase-coupling factor 6, mitochondrial"/>
    <property type="match status" value="1"/>
</dbReference>